<dbReference type="OrthoDB" id="3926760at2759"/>
<dbReference type="VEuPathDB" id="FungiDB:CPAG_04236"/>
<organism evidence="1 2">
    <name type="scientific">Coccidioides posadasii RMSCC 3488</name>
    <dbReference type="NCBI Taxonomy" id="454284"/>
    <lineage>
        <taxon>Eukaryota</taxon>
        <taxon>Fungi</taxon>
        <taxon>Dikarya</taxon>
        <taxon>Ascomycota</taxon>
        <taxon>Pezizomycotina</taxon>
        <taxon>Eurotiomycetes</taxon>
        <taxon>Eurotiomycetidae</taxon>
        <taxon>Onygenales</taxon>
        <taxon>Onygenaceae</taxon>
        <taxon>Coccidioides</taxon>
    </lineage>
</organism>
<sequence length="335" mass="36797">MSAPLAKGIVITVSVLVAAGIAVYESPQLQEWLRSSRRKIALTLNNWGDELTSHVSQRRDDISMTEELGEQAELRRRKVREDIQRRRELLSSCKRHRAPITSSSNFDALVDSEGRLKPSVEYDKISDSESKSTGVEITAAEPTSRFLNRSCDFAPSISNVGSTVNPEQHRELFEEISRNRLLIPALSETTSNHPSESLVDLTPTSEFSESELSFSLHSQPEIIQDTPSDHLPVASPTASSHTEEGFYYAHPDHLTGDFAGPARSAPTGFAENVWAHEVSSTPSIASSLSHIQNEAFDTTSDGTLSDLGRDRDNLYTPVSWSEVGSVVSSNDEGSQ</sequence>
<reference evidence="1 2" key="1">
    <citation type="submission" date="2007-06" db="EMBL/GenBank/DDBJ databases">
        <title>The Genome Sequence of Coccidioides posadasii RMSCC_3488.</title>
        <authorList>
            <consortium name="Coccidioides Genome Resources Consortium"/>
            <consortium name="The Broad Institute Genome Sequencing Platform"/>
            <person name="Henn M.R."/>
            <person name="Sykes S."/>
            <person name="Young S."/>
            <person name="Jaffe D."/>
            <person name="Berlin A."/>
            <person name="Alvarez P."/>
            <person name="Butler J."/>
            <person name="Gnerre S."/>
            <person name="Grabherr M."/>
            <person name="Mauceli E."/>
            <person name="Brockman W."/>
            <person name="Kodira C."/>
            <person name="Alvarado L."/>
            <person name="Zeng Q."/>
            <person name="Crawford M."/>
            <person name="Antoine C."/>
            <person name="Devon K."/>
            <person name="Galgiani J."/>
            <person name="Orsborn K."/>
            <person name="Lewis M.L."/>
            <person name="Nusbaum C."/>
            <person name="Galagan J."/>
            <person name="Birren B."/>
        </authorList>
    </citation>
    <scope>NUCLEOTIDE SEQUENCE [LARGE SCALE GENOMIC DNA]</scope>
    <source>
        <strain evidence="1 2">RMSCC 3488</strain>
    </source>
</reference>
<proteinExistence type="predicted"/>
<evidence type="ECO:0000313" key="1">
    <source>
        <dbReference type="EMBL" id="KMM67903.1"/>
    </source>
</evidence>
<protein>
    <submittedName>
        <fullName evidence="1">Uncharacterized protein</fullName>
    </submittedName>
</protein>
<dbReference type="Proteomes" id="UP000054567">
    <property type="component" value="Unassembled WGS sequence"/>
</dbReference>
<reference evidence="2" key="2">
    <citation type="journal article" date="2009" name="Genome Res.">
        <title>Comparative genomic analyses of the human fungal pathogens Coccidioides and their relatives.</title>
        <authorList>
            <person name="Sharpton T.J."/>
            <person name="Stajich J.E."/>
            <person name="Rounsley S.D."/>
            <person name="Gardner M.J."/>
            <person name="Wortman J.R."/>
            <person name="Jordar V.S."/>
            <person name="Maiti R."/>
            <person name="Kodira C.D."/>
            <person name="Neafsey D.E."/>
            <person name="Zeng Q."/>
            <person name="Hung C.-Y."/>
            <person name="McMahan C."/>
            <person name="Muszewska A."/>
            <person name="Grynberg M."/>
            <person name="Mandel M.A."/>
            <person name="Kellner E.M."/>
            <person name="Barker B.M."/>
            <person name="Galgiani J.N."/>
            <person name="Orbach M.J."/>
            <person name="Kirkland T.N."/>
            <person name="Cole G.T."/>
            <person name="Henn M.R."/>
            <person name="Birren B.W."/>
            <person name="Taylor J.W."/>
        </authorList>
    </citation>
    <scope>NUCLEOTIDE SEQUENCE [LARGE SCALE GENOMIC DNA]</scope>
    <source>
        <strain evidence="2">RMSCC 3488</strain>
    </source>
</reference>
<dbReference type="AlphaFoldDB" id="A0A0J6FCB2"/>
<evidence type="ECO:0000313" key="2">
    <source>
        <dbReference type="Proteomes" id="UP000054567"/>
    </source>
</evidence>
<reference evidence="2" key="3">
    <citation type="journal article" date="2010" name="Genome Res.">
        <title>Population genomic sequencing of Coccidioides fungi reveals recent hybridization and transposon control.</title>
        <authorList>
            <person name="Neafsey D.E."/>
            <person name="Barker B.M."/>
            <person name="Sharpton T.J."/>
            <person name="Stajich J.E."/>
            <person name="Park D.J."/>
            <person name="Whiston E."/>
            <person name="Hung C.-Y."/>
            <person name="McMahan C."/>
            <person name="White J."/>
            <person name="Sykes S."/>
            <person name="Heiman D."/>
            <person name="Young S."/>
            <person name="Zeng Q."/>
            <person name="Abouelleil A."/>
            <person name="Aftuck L."/>
            <person name="Bessette D."/>
            <person name="Brown A."/>
            <person name="FitzGerald M."/>
            <person name="Lui A."/>
            <person name="Macdonald J.P."/>
            <person name="Priest M."/>
            <person name="Orbach M.J."/>
            <person name="Galgiani J.N."/>
            <person name="Kirkland T.N."/>
            <person name="Cole G.T."/>
            <person name="Birren B.W."/>
            <person name="Henn M.R."/>
            <person name="Taylor J.W."/>
            <person name="Rounsley S.D."/>
        </authorList>
    </citation>
    <scope>NUCLEOTIDE SEQUENCE [LARGE SCALE GENOMIC DNA]</scope>
    <source>
        <strain evidence="2">RMSCC 3488</strain>
    </source>
</reference>
<gene>
    <name evidence="1" type="ORF">CPAG_04236</name>
</gene>
<name>A0A0J6FCB2_COCPO</name>
<dbReference type="EMBL" id="DS268110">
    <property type="protein sequence ID" value="KMM67903.1"/>
    <property type="molecule type" value="Genomic_DNA"/>
</dbReference>
<accession>A0A0J6FCB2</accession>